<dbReference type="EMBL" id="QGKX02000088">
    <property type="protein sequence ID" value="KAF3586946.1"/>
    <property type="molecule type" value="Genomic_DNA"/>
</dbReference>
<accession>A0A8S9S2K0</accession>
<feature type="compositionally biased region" description="Basic and acidic residues" evidence="1">
    <location>
        <begin position="11"/>
        <end position="28"/>
    </location>
</feature>
<sequence length="71" mass="8064">MTKIPSASSTRPEDTPRLTAKSWERDWPRSYLLESSPSNQRKRSHPQGRSPSKNGQESARGEFPTKKPIRG</sequence>
<gene>
    <name evidence="2" type="ORF">F2Q69_00030899</name>
</gene>
<dbReference type="Proteomes" id="UP000712600">
    <property type="component" value="Unassembled WGS sequence"/>
</dbReference>
<reference evidence="2" key="1">
    <citation type="submission" date="2019-12" db="EMBL/GenBank/DDBJ databases">
        <title>Genome sequencing and annotation of Brassica cretica.</title>
        <authorList>
            <person name="Studholme D.J."/>
            <person name="Sarris P."/>
        </authorList>
    </citation>
    <scope>NUCLEOTIDE SEQUENCE</scope>
    <source>
        <strain evidence="2">PFS-109/04</strain>
        <tissue evidence="2">Leaf</tissue>
    </source>
</reference>
<feature type="compositionally biased region" description="Polar residues" evidence="1">
    <location>
        <begin position="47"/>
        <end position="57"/>
    </location>
</feature>
<evidence type="ECO:0000313" key="3">
    <source>
        <dbReference type="Proteomes" id="UP000712600"/>
    </source>
</evidence>
<protein>
    <submittedName>
        <fullName evidence="2">Uncharacterized protein</fullName>
    </submittedName>
</protein>
<organism evidence="2 3">
    <name type="scientific">Brassica cretica</name>
    <name type="common">Mustard</name>
    <dbReference type="NCBI Taxonomy" id="69181"/>
    <lineage>
        <taxon>Eukaryota</taxon>
        <taxon>Viridiplantae</taxon>
        <taxon>Streptophyta</taxon>
        <taxon>Embryophyta</taxon>
        <taxon>Tracheophyta</taxon>
        <taxon>Spermatophyta</taxon>
        <taxon>Magnoliopsida</taxon>
        <taxon>eudicotyledons</taxon>
        <taxon>Gunneridae</taxon>
        <taxon>Pentapetalae</taxon>
        <taxon>rosids</taxon>
        <taxon>malvids</taxon>
        <taxon>Brassicales</taxon>
        <taxon>Brassicaceae</taxon>
        <taxon>Brassiceae</taxon>
        <taxon>Brassica</taxon>
    </lineage>
</organism>
<feature type="region of interest" description="Disordered" evidence="1">
    <location>
        <begin position="1"/>
        <end position="71"/>
    </location>
</feature>
<feature type="compositionally biased region" description="Polar residues" evidence="1">
    <location>
        <begin position="1"/>
        <end position="10"/>
    </location>
</feature>
<proteinExistence type="predicted"/>
<evidence type="ECO:0000256" key="1">
    <source>
        <dbReference type="SAM" id="MobiDB-lite"/>
    </source>
</evidence>
<name>A0A8S9S2K0_BRACR</name>
<dbReference type="AlphaFoldDB" id="A0A8S9S2K0"/>
<comment type="caution">
    <text evidence="2">The sequence shown here is derived from an EMBL/GenBank/DDBJ whole genome shotgun (WGS) entry which is preliminary data.</text>
</comment>
<evidence type="ECO:0000313" key="2">
    <source>
        <dbReference type="EMBL" id="KAF3586946.1"/>
    </source>
</evidence>